<keyword evidence="1" id="KW-0472">Membrane</keyword>
<keyword evidence="3" id="KW-1185">Reference proteome</keyword>
<feature type="transmembrane region" description="Helical" evidence="1">
    <location>
        <begin position="92"/>
        <end position="110"/>
    </location>
</feature>
<feature type="transmembrane region" description="Helical" evidence="1">
    <location>
        <begin position="23"/>
        <end position="44"/>
    </location>
</feature>
<comment type="caution">
    <text evidence="2">The sequence shown here is derived from an EMBL/GenBank/DDBJ whole genome shotgun (WGS) entry which is preliminary data.</text>
</comment>
<evidence type="ECO:0000256" key="1">
    <source>
        <dbReference type="SAM" id="Phobius"/>
    </source>
</evidence>
<organism evidence="2 3">
    <name type="scientific">Owenia fusiformis</name>
    <name type="common">Polychaete worm</name>
    <dbReference type="NCBI Taxonomy" id="6347"/>
    <lineage>
        <taxon>Eukaryota</taxon>
        <taxon>Metazoa</taxon>
        <taxon>Spiralia</taxon>
        <taxon>Lophotrochozoa</taxon>
        <taxon>Annelida</taxon>
        <taxon>Polychaeta</taxon>
        <taxon>Sedentaria</taxon>
        <taxon>Canalipalpata</taxon>
        <taxon>Sabellida</taxon>
        <taxon>Oweniida</taxon>
        <taxon>Oweniidae</taxon>
        <taxon>Owenia</taxon>
    </lineage>
</organism>
<dbReference type="InterPro" id="IPR039051">
    <property type="entry name" value="SE-CTX-like"/>
</dbReference>
<dbReference type="EMBL" id="CAIIXF020000012">
    <property type="protein sequence ID" value="CAH1801647.1"/>
    <property type="molecule type" value="Genomic_DNA"/>
</dbReference>
<dbReference type="PANTHER" id="PTHR40472">
    <property type="entry name" value="RICIN B-TYPE LECTIN DOMAIN-CONTAINING PROTEIN"/>
    <property type="match status" value="1"/>
</dbReference>
<protein>
    <submittedName>
        <fullName evidence="2">Uncharacterized protein</fullName>
    </submittedName>
</protein>
<accession>A0A8S4Q4E2</accession>
<reference evidence="2" key="1">
    <citation type="submission" date="2022-03" db="EMBL/GenBank/DDBJ databases">
        <authorList>
            <person name="Martin C."/>
        </authorList>
    </citation>
    <scope>NUCLEOTIDE SEQUENCE</scope>
</reference>
<keyword evidence="1" id="KW-0812">Transmembrane</keyword>
<gene>
    <name evidence="2" type="ORF">OFUS_LOCUS25419</name>
</gene>
<dbReference type="Proteomes" id="UP000749559">
    <property type="component" value="Unassembled WGS sequence"/>
</dbReference>
<dbReference type="PANTHER" id="PTHR40472:SF6">
    <property type="entry name" value="RICIN B-TYPE LECTIN DOMAIN-CONTAINING PROTEIN"/>
    <property type="match status" value="1"/>
</dbReference>
<evidence type="ECO:0000313" key="3">
    <source>
        <dbReference type="Proteomes" id="UP000749559"/>
    </source>
</evidence>
<dbReference type="AlphaFoldDB" id="A0A8S4Q4E2"/>
<evidence type="ECO:0000313" key="2">
    <source>
        <dbReference type="EMBL" id="CAH1801647.1"/>
    </source>
</evidence>
<name>A0A8S4Q4E2_OWEFU</name>
<dbReference type="OrthoDB" id="6056206at2759"/>
<keyword evidence="1" id="KW-1133">Transmembrane helix</keyword>
<proteinExistence type="predicted"/>
<sequence>MPTHQVGRIDERLLNNTRRLETATMNFVSPLSLWFLAVALLAFVPKTESITAAQKQAIKKGLATGKEILDIIKEQDFKKFLTKTVASNIKSFLGALGPFIGLVMTFVPSADSEELKLMKTMMKEIDTQFDRVDSRFNDVERLIKWTETAVQFGEIQTALTALQEEYRLLYISSAPDENVKYLYIKSYESNYKLAGTKLYQALVTPGGYFNENLGEAVMRYTKNDRRKTNVFLLGIYEMILQAVKLESAYYKMNSFEIIQEERDKEWESRLESIRLKIERFDVDVKYKYYSQSREEIIAYARDNSGMSNEQFSSEVYDLLFDKYYWREWFVLIYNPIIGSDKHRMNTPCGGHILLRQNGRNIVIASQENTTEAMDVEKAHVILVKLIIDDSVGNTQISFNAEEVYYRVDKSIACSFAVVRKDAGVSYKANPSRVVQIDYSTFKIFMFG</sequence>